<accession>A0A0V0T349</accession>
<dbReference type="InterPro" id="IPR043128">
    <property type="entry name" value="Rev_trsase/Diguanyl_cyclase"/>
</dbReference>
<keyword evidence="2" id="KW-1185">Reference proteome</keyword>
<name>A0A0V0T349_9BILA</name>
<evidence type="ECO:0008006" key="3">
    <source>
        <dbReference type="Google" id="ProtNLM"/>
    </source>
</evidence>
<dbReference type="EMBL" id="JYDJ01001000">
    <property type="protein sequence ID" value="KRX32899.1"/>
    <property type="molecule type" value="Genomic_DNA"/>
</dbReference>
<dbReference type="Gene3D" id="3.30.70.270">
    <property type="match status" value="1"/>
</dbReference>
<dbReference type="Proteomes" id="UP000055048">
    <property type="component" value="Unassembled WGS sequence"/>
</dbReference>
<comment type="caution">
    <text evidence="1">The sequence shown here is derived from an EMBL/GenBank/DDBJ whole genome shotgun (WGS) entry which is preliminary data.</text>
</comment>
<evidence type="ECO:0000313" key="2">
    <source>
        <dbReference type="Proteomes" id="UP000055048"/>
    </source>
</evidence>
<sequence>MLVTSRTKEEYEEHLIKFFRLFERHGFKANPAKCVRVPRIQRLCLKHQAVFRQSDNNTPIPIAKNSSGTLSFTGVLFLEPLPCWHRWSDWYYLCARTGEFDCRRTLLKAFEAEKR</sequence>
<protein>
    <recommendedName>
        <fullName evidence="3">Reverse transcriptase domain-containing protein</fullName>
    </recommendedName>
</protein>
<proteinExistence type="predicted"/>
<dbReference type="AlphaFoldDB" id="A0A0V0T349"/>
<evidence type="ECO:0000313" key="1">
    <source>
        <dbReference type="EMBL" id="KRX32899.1"/>
    </source>
</evidence>
<organism evidence="1 2">
    <name type="scientific">Trichinella murrelli</name>
    <dbReference type="NCBI Taxonomy" id="144512"/>
    <lineage>
        <taxon>Eukaryota</taxon>
        <taxon>Metazoa</taxon>
        <taxon>Ecdysozoa</taxon>
        <taxon>Nematoda</taxon>
        <taxon>Enoplea</taxon>
        <taxon>Dorylaimia</taxon>
        <taxon>Trichinellida</taxon>
        <taxon>Trichinellidae</taxon>
        <taxon>Trichinella</taxon>
    </lineage>
</organism>
<gene>
    <name evidence="1" type="ORF">T05_8249</name>
</gene>
<reference evidence="1 2" key="1">
    <citation type="submission" date="2015-01" db="EMBL/GenBank/DDBJ databases">
        <title>Evolution of Trichinella species and genotypes.</title>
        <authorList>
            <person name="Korhonen P.K."/>
            <person name="Edoardo P."/>
            <person name="Giuseppe L.R."/>
            <person name="Gasser R.B."/>
        </authorList>
    </citation>
    <scope>NUCLEOTIDE SEQUENCE [LARGE SCALE GENOMIC DNA]</scope>
    <source>
        <strain evidence="1">ISS417</strain>
    </source>
</reference>